<keyword evidence="3" id="KW-0677">Repeat</keyword>
<proteinExistence type="predicted"/>
<dbReference type="FunFam" id="2.30.30.140:FF:000018">
    <property type="entry name" value="Serine/threonine-protein kinase 31"/>
    <property type="match status" value="1"/>
</dbReference>
<feature type="domain" description="TNase-like" evidence="7">
    <location>
        <begin position="3"/>
        <end position="136"/>
    </location>
</feature>
<feature type="domain" description="TNase-like" evidence="7">
    <location>
        <begin position="318"/>
        <end position="473"/>
    </location>
</feature>
<evidence type="ECO:0000256" key="4">
    <source>
        <dbReference type="PIRNR" id="PIRNR017179"/>
    </source>
</evidence>
<sequence>MSASLDGIVKSVVSGNTIKVCHPQRADKEKVLVLADVKTPRIGSKNDEDEPFAFEAREFLRKKLVGKPIKFRVDYTVKETGLNYATIFLGDENVNEAVVEAGFGEVKEVKNPSEDHKRLLELQKVAKENKIGRWDSGNKKIAKTSSNNAEIDTQQLLKSFKSKAINVIVEYVLNGATLKVRLPTHEVVLLNLTGVYCPLFIKNKKEGTELAQPFAKEAKLHTEYRLLNRDVTVLFEGIDNTGNLHGSIIISADETSDKPVTYQEELLLTGYASVDERSAPKSKYAQRFRAAEQKAKDERKCLWVDYQPKKQSLEQTDTDFTARVLEVLSGDTLKIIKNDGTEEKISLSNIKTPKYNPYAKKQQEKKEEKEGDSEKKGESQPWGYEAKELLRSKVAGKEIHVEVDYKKEMQSTKEVRRYCTVLVNKKSVAVELVREGFASVIKLRADEERSSAFDQLILAENDAQKRQKGIHGKRRAPNQVFTNVTTFDAVSKLYKLLSGKSTATKGYIEKVLSTNRFVINLPGDNSTIKFSMSGIATPTTGNDLAKEAFQYTLLNTSCRDVELVLESVLTSGDKQQQGVKQGVLCGQLLIGGKNFAYNLLENGLAITQDFARKLKYFDDMKEAQDRAEKAKKGAWKSAEPFSLFPQRKKKVREQEEEEVERPISQRFSVSSARNAQTIRVTDFDDVTTFYYHGADVVNRLKDIDQLIQQLNPESLPTLSTPSVGALCLSQFTEDNNWYRAKIVSINDSNCIVLYSDFGNSEEKPLSSLKQVPAESELLKMKPCAQKARLAFVKPHRQLFRVDLETLLRDTLMEGEWLLTVEYADNGIEYVTLQPKNAKNQDTINSQIVRSGLAFIDRTVLQRHFKNLLASYEEDREYAASKHLNLYEMGDFGEDDAEYEEEEL</sequence>
<dbReference type="InterPro" id="IPR016685">
    <property type="entry name" value="Silence_cplx_Nase-comp_TudorSN"/>
</dbReference>
<reference evidence="8" key="2">
    <citation type="submission" date="2020-04" db="EMBL/GenBank/DDBJ databases">
        <authorList>
            <person name="Liechti N."/>
            <person name="Schuerch N."/>
            <person name="Bruggmann R."/>
            <person name="Wittwer M."/>
        </authorList>
    </citation>
    <scope>NUCLEOTIDE SEQUENCE</scope>
    <source>
        <strain evidence="8">ATCC 30569</strain>
    </source>
</reference>
<dbReference type="GO" id="GO:0031047">
    <property type="term" value="P:regulatory ncRNA-mediated gene silencing"/>
    <property type="evidence" value="ECO:0007669"/>
    <property type="project" value="UniProtKB-UniRule"/>
</dbReference>
<dbReference type="GO" id="GO:0006402">
    <property type="term" value="P:mRNA catabolic process"/>
    <property type="evidence" value="ECO:0007669"/>
    <property type="project" value="UniProtKB-UniRule"/>
</dbReference>
<feature type="compositionally biased region" description="Basic and acidic residues" evidence="5">
    <location>
        <begin position="361"/>
        <end position="378"/>
    </location>
</feature>
<evidence type="ECO:0000256" key="2">
    <source>
        <dbReference type="ARBA" id="ARBA00022490"/>
    </source>
</evidence>
<feature type="domain" description="Tudor" evidence="6">
    <location>
        <begin position="720"/>
        <end position="778"/>
    </location>
</feature>
<dbReference type="GO" id="GO:0031332">
    <property type="term" value="C:RNAi effector complex"/>
    <property type="evidence" value="ECO:0007669"/>
    <property type="project" value="InterPro"/>
</dbReference>
<dbReference type="Pfam" id="PF00567">
    <property type="entry name" value="TUDOR"/>
    <property type="match status" value="1"/>
</dbReference>
<reference evidence="8 10" key="1">
    <citation type="journal article" date="2018" name="BMC Genomics">
        <title>The genome of Naegleria lovaniensis, the basis for a comparative approach to unravel pathogenicity factors of the human pathogenic amoeba N. fowleri.</title>
        <authorList>
            <person name="Liechti N."/>
            <person name="Schurch N."/>
            <person name="Bruggmann R."/>
            <person name="Wittwer M."/>
        </authorList>
    </citation>
    <scope>NUCLEOTIDE SEQUENCE [LARGE SCALE GENOMIC DNA]</scope>
    <source>
        <strain evidence="8 10">ATCC 30569</strain>
    </source>
</reference>
<dbReference type="PIRSF" id="PIRSF017179">
    <property type="entry name" value="RISC-Tudor-SN"/>
    <property type="match status" value="1"/>
</dbReference>
<dbReference type="InterPro" id="IPR016071">
    <property type="entry name" value="Staphylococal_nuclease_OB-fold"/>
</dbReference>
<evidence type="ECO:0008006" key="11">
    <source>
        <dbReference type="Google" id="ProtNLM"/>
    </source>
</evidence>
<dbReference type="PROSITE" id="PS50304">
    <property type="entry name" value="TUDOR"/>
    <property type="match status" value="1"/>
</dbReference>
<dbReference type="InterPro" id="IPR002999">
    <property type="entry name" value="Tudor"/>
</dbReference>
<feature type="domain" description="TNase-like" evidence="7">
    <location>
        <begin position="502"/>
        <end position="637"/>
    </location>
</feature>
<comment type="caution">
    <text evidence="8">The sequence shown here is derived from an EMBL/GenBank/DDBJ whole genome shotgun (WGS) entry which is preliminary data.</text>
</comment>
<dbReference type="GO" id="GO:0005634">
    <property type="term" value="C:nucleus"/>
    <property type="evidence" value="ECO:0007669"/>
    <property type="project" value="TreeGrafter"/>
</dbReference>
<dbReference type="EMBL" id="PYSW02000054">
    <property type="protein sequence ID" value="KAG2373519.1"/>
    <property type="molecule type" value="Genomic_DNA"/>
</dbReference>
<dbReference type="SMART" id="SM00333">
    <property type="entry name" value="TUDOR"/>
    <property type="match status" value="1"/>
</dbReference>
<keyword evidence="2 4" id="KW-0963">Cytoplasm</keyword>
<dbReference type="SUPFAM" id="SSF50199">
    <property type="entry name" value="Staphylococcal nuclease"/>
    <property type="match status" value="5"/>
</dbReference>
<dbReference type="Pfam" id="PF00565">
    <property type="entry name" value="SNase"/>
    <property type="match status" value="4"/>
</dbReference>
<evidence type="ECO:0000313" key="10">
    <source>
        <dbReference type="Proteomes" id="UP000816034"/>
    </source>
</evidence>
<keyword evidence="10" id="KW-1185">Reference proteome</keyword>
<evidence type="ECO:0000313" key="9">
    <source>
        <dbReference type="EMBL" id="KAG2381519.1"/>
    </source>
</evidence>
<protein>
    <recommendedName>
        <fullName evidence="11">Staphylococcal nuclease domain-containing protein</fullName>
    </recommendedName>
</protein>
<feature type="domain" description="TNase-like" evidence="7">
    <location>
        <begin position="163"/>
        <end position="305"/>
    </location>
</feature>
<gene>
    <name evidence="9" type="ORF">C9374_006508</name>
    <name evidence="8" type="ORF">C9374_012126</name>
</gene>
<dbReference type="GO" id="GO:0005829">
    <property type="term" value="C:cytosol"/>
    <property type="evidence" value="ECO:0007669"/>
    <property type="project" value="UniProtKB-UniRule"/>
</dbReference>
<evidence type="ECO:0000259" key="6">
    <source>
        <dbReference type="PROSITE" id="PS50304"/>
    </source>
</evidence>
<dbReference type="Proteomes" id="UP000816034">
    <property type="component" value="Unassembled WGS sequence"/>
</dbReference>
<dbReference type="EMBL" id="PYSW02000027">
    <property type="protein sequence ID" value="KAG2381519.1"/>
    <property type="molecule type" value="Genomic_DNA"/>
</dbReference>
<dbReference type="GO" id="GO:0003723">
    <property type="term" value="F:RNA binding"/>
    <property type="evidence" value="ECO:0007669"/>
    <property type="project" value="UniProtKB-UniRule"/>
</dbReference>
<name>A0AA88KE77_NAELO</name>
<dbReference type="GO" id="GO:0004518">
    <property type="term" value="F:nuclease activity"/>
    <property type="evidence" value="ECO:0007669"/>
    <property type="project" value="TreeGrafter"/>
</dbReference>
<dbReference type="SMART" id="SM00318">
    <property type="entry name" value="SNc"/>
    <property type="match status" value="4"/>
</dbReference>
<dbReference type="AlphaFoldDB" id="A0AA88KE77"/>
<dbReference type="SUPFAM" id="SSF63748">
    <property type="entry name" value="Tudor/PWWP/MBT"/>
    <property type="match status" value="1"/>
</dbReference>
<evidence type="ECO:0000256" key="3">
    <source>
        <dbReference type="ARBA" id="ARBA00022737"/>
    </source>
</evidence>
<dbReference type="GeneID" id="68098962"/>
<evidence type="ECO:0000256" key="1">
    <source>
        <dbReference type="ARBA" id="ARBA00004496"/>
    </source>
</evidence>
<dbReference type="Gene3D" id="2.40.50.90">
    <property type="match status" value="5"/>
</dbReference>
<dbReference type="PANTHER" id="PTHR12302:SF2">
    <property type="entry name" value="STAPHYLOCOCCAL NUCLEASE DOMAIN-CONTAINING PROTEIN 1"/>
    <property type="match status" value="1"/>
</dbReference>
<organism evidence="8 10">
    <name type="scientific">Naegleria lovaniensis</name>
    <name type="common">Amoeba</name>
    <dbReference type="NCBI Taxonomy" id="51637"/>
    <lineage>
        <taxon>Eukaryota</taxon>
        <taxon>Discoba</taxon>
        <taxon>Heterolobosea</taxon>
        <taxon>Tetramitia</taxon>
        <taxon>Eutetramitia</taxon>
        <taxon>Vahlkampfiidae</taxon>
        <taxon>Naegleria</taxon>
    </lineage>
</organism>
<evidence type="ECO:0000256" key="5">
    <source>
        <dbReference type="SAM" id="MobiDB-lite"/>
    </source>
</evidence>
<evidence type="ECO:0000259" key="7">
    <source>
        <dbReference type="PROSITE" id="PS50830"/>
    </source>
</evidence>
<accession>A0AA88KE77</accession>
<dbReference type="PANTHER" id="PTHR12302">
    <property type="entry name" value="EBNA2 BINDING PROTEIN P100"/>
    <property type="match status" value="1"/>
</dbReference>
<dbReference type="InterPro" id="IPR035437">
    <property type="entry name" value="SNase_OB-fold_sf"/>
</dbReference>
<dbReference type="Gene3D" id="2.30.30.140">
    <property type="match status" value="1"/>
</dbReference>
<dbReference type="RefSeq" id="XP_044547199.1">
    <property type="nucleotide sequence ID" value="XM_044696376.1"/>
</dbReference>
<comment type="subcellular location">
    <subcellularLocation>
        <location evidence="1 4">Cytoplasm</location>
    </subcellularLocation>
</comment>
<feature type="region of interest" description="Disordered" evidence="5">
    <location>
        <begin position="356"/>
        <end position="382"/>
    </location>
</feature>
<dbReference type="PROSITE" id="PS50830">
    <property type="entry name" value="TNASE_3"/>
    <property type="match status" value="4"/>
</dbReference>
<evidence type="ECO:0000313" key="8">
    <source>
        <dbReference type="EMBL" id="KAG2373519.1"/>
    </source>
</evidence>